<dbReference type="PANTHER" id="PTHR31692:SF56">
    <property type="entry name" value="EXPANSIN-B2-RELATED"/>
    <property type="match status" value="1"/>
</dbReference>
<dbReference type="InterPro" id="IPR036749">
    <property type="entry name" value="Expansin_CBD_sf"/>
</dbReference>
<dbReference type="GO" id="GO:0005576">
    <property type="term" value="C:extracellular region"/>
    <property type="evidence" value="ECO:0007669"/>
    <property type="project" value="UniProtKB-SubCell"/>
</dbReference>
<dbReference type="PRINTS" id="PR01225">
    <property type="entry name" value="EXPANSNFAMLY"/>
</dbReference>
<dbReference type="InterPro" id="IPR007112">
    <property type="entry name" value="Expansin/allergen_DPBB_dom"/>
</dbReference>
<dbReference type="SMR" id="A0A8T3BWX9"/>
<evidence type="ECO:0000313" key="7">
    <source>
        <dbReference type="EMBL" id="KAI0520616.1"/>
    </source>
</evidence>
<dbReference type="Gene3D" id="2.40.40.10">
    <property type="entry name" value="RlpA-like domain"/>
    <property type="match status" value="1"/>
</dbReference>
<keyword evidence="8" id="KW-1185">Reference proteome</keyword>
<name>A0A8T3BWX9_DENNO</name>
<feature type="domain" description="Expansin-like CBD" evidence="6">
    <location>
        <begin position="176"/>
        <end position="259"/>
    </location>
</feature>
<keyword evidence="3" id="KW-0964">Secreted</keyword>
<sequence>MAISFLLLLLSLLSLLDPILCFKPKSLNYSLSFGWSPAGATWYGSPNGYGSDGGACEYGEAVECAPFSSMVAAGGPSLYNSGKGCGACYQVKCSNNAACSNHPVMVVITDECPGGPCVAQPYHFDLSGTAFGAMAISGRANELRNAGAIQIQFIRVPCNYYGVNIVFHVDPGANPYYFAVVAEYVAGDGDLGAVELLPSWARAKWQAMQNLNGAVWKLNWASPLQPPFSLRLTTLATGKTLTAINVIPQGWKPGTSYKSSVNYIN</sequence>
<protein>
    <submittedName>
        <fullName evidence="7">Uncharacterized protein</fullName>
    </submittedName>
</protein>
<evidence type="ECO:0000259" key="6">
    <source>
        <dbReference type="PROSITE" id="PS50843"/>
    </source>
</evidence>
<evidence type="ECO:0000256" key="4">
    <source>
        <dbReference type="SAM" id="SignalP"/>
    </source>
</evidence>
<dbReference type="Pfam" id="PF01357">
    <property type="entry name" value="Expansin_C"/>
    <property type="match status" value="1"/>
</dbReference>
<evidence type="ECO:0000256" key="1">
    <source>
        <dbReference type="ARBA" id="ARBA00004613"/>
    </source>
</evidence>
<feature type="signal peptide" evidence="4">
    <location>
        <begin position="1"/>
        <end position="21"/>
    </location>
</feature>
<dbReference type="Proteomes" id="UP000829196">
    <property type="component" value="Unassembled WGS sequence"/>
</dbReference>
<organism evidence="7 8">
    <name type="scientific">Dendrobium nobile</name>
    <name type="common">Orchid</name>
    <dbReference type="NCBI Taxonomy" id="94219"/>
    <lineage>
        <taxon>Eukaryota</taxon>
        <taxon>Viridiplantae</taxon>
        <taxon>Streptophyta</taxon>
        <taxon>Embryophyta</taxon>
        <taxon>Tracheophyta</taxon>
        <taxon>Spermatophyta</taxon>
        <taxon>Magnoliopsida</taxon>
        <taxon>Liliopsida</taxon>
        <taxon>Asparagales</taxon>
        <taxon>Orchidaceae</taxon>
        <taxon>Epidendroideae</taxon>
        <taxon>Malaxideae</taxon>
        <taxon>Dendrobiinae</taxon>
        <taxon>Dendrobium</taxon>
    </lineage>
</organism>
<comment type="caution">
    <text evidence="7">The sequence shown here is derived from an EMBL/GenBank/DDBJ whole genome shotgun (WGS) entry which is preliminary data.</text>
</comment>
<dbReference type="InterPro" id="IPR007117">
    <property type="entry name" value="Expansin_CBD"/>
</dbReference>
<dbReference type="PROSITE" id="PS50843">
    <property type="entry name" value="EXPANSIN_CBD"/>
    <property type="match status" value="1"/>
</dbReference>
<dbReference type="CDD" id="cd22275">
    <property type="entry name" value="DPBB_EXPB_N"/>
    <property type="match status" value="1"/>
</dbReference>
<comment type="subcellular location">
    <subcellularLocation>
        <location evidence="1">Secreted</location>
    </subcellularLocation>
</comment>
<reference evidence="7" key="1">
    <citation type="journal article" date="2022" name="Front. Genet.">
        <title>Chromosome-Scale Assembly of the Dendrobium nobile Genome Provides Insights Into the Molecular Mechanism of the Biosynthesis of the Medicinal Active Ingredient of Dendrobium.</title>
        <authorList>
            <person name="Xu Q."/>
            <person name="Niu S.-C."/>
            <person name="Li K.-L."/>
            <person name="Zheng P.-J."/>
            <person name="Zhang X.-J."/>
            <person name="Jia Y."/>
            <person name="Liu Y."/>
            <person name="Niu Y.-X."/>
            <person name="Yu L.-H."/>
            <person name="Chen D.-F."/>
            <person name="Zhang G.-Q."/>
        </authorList>
    </citation>
    <scope>NUCLEOTIDE SEQUENCE</scope>
    <source>
        <tissue evidence="7">Leaf</tissue>
    </source>
</reference>
<dbReference type="InterPro" id="IPR036908">
    <property type="entry name" value="RlpA-like_sf"/>
</dbReference>
<comment type="similarity">
    <text evidence="2">Belongs to the expansin family. Expansin B subfamily.</text>
</comment>
<feature type="domain" description="Expansin-like EG45" evidence="5">
    <location>
        <begin position="53"/>
        <end position="163"/>
    </location>
</feature>
<gene>
    <name evidence="7" type="ORF">KFK09_008093</name>
</gene>
<dbReference type="Pfam" id="PF03330">
    <property type="entry name" value="DPBB_1"/>
    <property type="match status" value="1"/>
</dbReference>
<dbReference type="PRINTS" id="PR00829">
    <property type="entry name" value="LOLP1ALLERGN"/>
</dbReference>
<dbReference type="PANTHER" id="PTHR31692">
    <property type="entry name" value="EXPANSIN-B3"/>
    <property type="match status" value="1"/>
</dbReference>
<keyword evidence="4" id="KW-0732">Signal</keyword>
<dbReference type="SMART" id="SM00837">
    <property type="entry name" value="DPBB_1"/>
    <property type="match status" value="1"/>
</dbReference>
<evidence type="ECO:0000256" key="2">
    <source>
        <dbReference type="ARBA" id="ARBA00005650"/>
    </source>
</evidence>
<proteinExistence type="inferred from homology"/>
<dbReference type="OrthoDB" id="406505at2759"/>
<dbReference type="PROSITE" id="PS50842">
    <property type="entry name" value="EXPANSIN_EG45"/>
    <property type="match status" value="1"/>
</dbReference>
<dbReference type="Gene3D" id="2.60.40.760">
    <property type="entry name" value="Expansin, cellulose-binding-like domain"/>
    <property type="match status" value="1"/>
</dbReference>
<dbReference type="SUPFAM" id="SSF49590">
    <property type="entry name" value="PHL pollen allergen"/>
    <property type="match status" value="1"/>
</dbReference>
<dbReference type="InterPro" id="IPR009009">
    <property type="entry name" value="RlpA-like_DPBB"/>
</dbReference>
<accession>A0A8T3BWX9</accession>
<dbReference type="InterPro" id="IPR005795">
    <property type="entry name" value="LolPI"/>
</dbReference>
<dbReference type="EMBL" id="JAGYWB010000006">
    <property type="protein sequence ID" value="KAI0520616.1"/>
    <property type="molecule type" value="Genomic_DNA"/>
</dbReference>
<evidence type="ECO:0000259" key="5">
    <source>
        <dbReference type="PROSITE" id="PS50842"/>
    </source>
</evidence>
<evidence type="ECO:0000256" key="3">
    <source>
        <dbReference type="ARBA" id="ARBA00022525"/>
    </source>
</evidence>
<dbReference type="InterPro" id="IPR007118">
    <property type="entry name" value="Expan_Lol_pI"/>
</dbReference>
<dbReference type="SUPFAM" id="SSF50685">
    <property type="entry name" value="Barwin-like endoglucanases"/>
    <property type="match status" value="1"/>
</dbReference>
<feature type="chain" id="PRO_5035894879" evidence="4">
    <location>
        <begin position="22"/>
        <end position="265"/>
    </location>
</feature>
<evidence type="ECO:0000313" key="8">
    <source>
        <dbReference type="Proteomes" id="UP000829196"/>
    </source>
</evidence>
<dbReference type="AlphaFoldDB" id="A0A8T3BWX9"/>